<evidence type="ECO:0000313" key="4">
    <source>
        <dbReference type="Proteomes" id="UP000262477"/>
    </source>
</evidence>
<evidence type="ECO:0000256" key="1">
    <source>
        <dbReference type="SAM" id="MobiDB-lite"/>
    </source>
</evidence>
<name>A0A371Q586_STRIH</name>
<dbReference type="Gene3D" id="1.25.40.340">
    <property type="match status" value="1"/>
</dbReference>
<sequence>KNLATEPGPAGDPRSAGTALLTAGPALPDASGGASGALYGALLAETGAVLVKAGAGGGGCRSALFADAADAADADQRAAAVTDRLTPARGRAARMGAPGYGHPDAGAVSLALILTAAGETLG</sequence>
<organism evidence="3 4">
    <name type="scientific">Streptomyces inhibens</name>
    <dbReference type="NCBI Taxonomy" id="2293571"/>
    <lineage>
        <taxon>Bacteria</taxon>
        <taxon>Bacillati</taxon>
        <taxon>Actinomycetota</taxon>
        <taxon>Actinomycetes</taxon>
        <taxon>Kitasatosporales</taxon>
        <taxon>Streptomycetaceae</taxon>
        <taxon>Streptomyces</taxon>
    </lineage>
</organism>
<dbReference type="EMBL" id="QUAC01000103">
    <property type="protein sequence ID" value="REK89876.1"/>
    <property type="molecule type" value="Genomic_DNA"/>
</dbReference>
<proteinExistence type="predicted"/>
<accession>A0A371Q586</accession>
<dbReference type="SMART" id="SM01120">
    <property type="entry name" value="Dak2"/>
    <property type="match status" value="1"/>
</dbReference>
<dbReference type="InterPro" id="IPR036117">
    <property type="entry name" value="DhaL_dom_sf"/>
</dbReference>
<protein>
    <submittedName>
        <fullName evidence="3">DAK2 domain-containing protein</fullName>
    </submittedName>
</protein>
<evidence type="ECO:0000313" key="3">
    <source>
        <dbReference type="EMBL" id="REK89876.1"/>
    </source>
</evidence>
<evidence type="ECO:0000259" key="2">
    <source>
        <dbReference type="PROSITE" id="PS51480"/>
    </source>
</evidence>
<reference evidence="3 4" key="1">
    <citation type="submission" date="2018-08" db="EMBL/GenBank/DDBJ databases">
        <title>Streptomyces NEAU-D10 sp. nov., a novel Actinomycete isolated from soil.</title>
        <authorList>
            <person name="Jin L."/>
        </authorList>
    </citation>
    <scope>NUCLEOTIDE SEQUENCE [LARGE SCALE GENOMIC DNA]</scope>
    <source>
        <strain evidence="3 4">NEAU-D10</strain>
    </source>
</reference>
<dbReference type="AlphaFoldDB" id="A0A371Q586"/>
<dbReference type="Pfam" id="PF02734">
    <property type="entry name" value="Dak2"/>
    <property type="match status" value="1"/>
</dbReference>
<dbReference type="PROSITE" id="PS51480">
    <property type="entry name" value="DHAL"/>
    <property type="match status" value="1"/>
</dbReference>
<gene>
    <name evidence="3" type="ORF">DY245_13255</name>
</gene>
<feature type="domain" description="DhaL" evidence="2">
    <location>
        <begin position="1"/>
        <end position="119"/>
    </location>
</feature>
<dbReference type="SUPFAM" id="SSF101473">
    <property type="entry name" value="DhaL-like"/>
    <property type="match status" value="1"/>
</dbReference>
<dbReference type="GO" id="GO:0004371">
    <property type="term" value="F:glycerone kinase activity"/>
    <property type="evidence" value="ECO:0007669"/>
    <property type="project" value="InterPro"/>
</dbReference>
<dbReference type="Proteomes" id="UP000262477">
    <property type="component" value="Unassembled WGS sequence"/>
</dbReference>
<feature type="region of interest" description="Disordered" evidence="1">
    <location>
        <begin position="1"/>
        <end position="24"/>
    </location>
</feature>
<comment type="caution">
    <text evidence="3">The sequence shown here is derived from an EMBL/GenBank/DDBJ whole genome shotgun (WGS) entry which is preliminary data.</text>
</comment>
<dbReference type="InterPro" id="IPR004007">
    <property type="entry name" value="DhaL_dom"/>
</dbReference>
<feature type="non-terminal residue" evidence="3">
    <location>
        <position position="1"/>
    </location>
</feature>
<dbReference type="RefSeq" id="WP_128506937.1">
    <property type="nucleotide sequence ID" value="NZ_QUAC01000103.1"/>
</dbReference>
<dbReference type="GO" id="GO:0006071">
    <property type="term" value="P:glycerol metabolic process"/>
    <property type="evidence" value="ECO:0007669"/>
    <property type="project" value="InterPro"/>
</dbReference>
<keyword evidence="4" id="KW-1185">Reference proteome</keyword>